<keyword evidence="4 5" id="KW-0472">Membrane</keyword>
<dbReference type="GO" id="GO:0016020">
    <property type="term" value="C:membrane"/>
    <property type="evidence" value="ECO:0007669"/>
    <property type="project" value="UniProtKB-SubCell"/>
</dbReference>
<evidence type="ECO:0000313" key="7">
    <source>
        <dbReference type="Proteomes" id="UP001198200"/>
    </source>
</evidence>
<protein>
    <recommendedName>
        <fullName evidence="8">Peptidase S54 rhomboid domain-containing protein</fullName>
    </recommendedName>
</protein>
<reference evidence="6 7" key="1">
    <citation type="submission" date="2021-10" db="EMBL/GenBank/DDBJ databases">
        <title>Anaerobic single-cell dispensing facilitates the cultivation of human gut bacteria.</title>
        <authorList>
            <person name="Afrizal A."/>
        </authorList>
    </citation>
    <scope>NUCLEOTIDE SEQUENCE [LARGE SCALE GENOMIC DNA]</scope>
    <source>
        <strain evidence="6 7">CLA-AA-H224</strain>
    </source>
</reference>
<evidence type="ECO:0008006" key="8">
    <source>
        <dbReference type="Google" id="ProtNLM"/>
    </source>
</evidence>
<dbReference type="AlphaFoldDB" id="A0AAE3JCW9"/>
<name>A0AAE3JCW9_9FIRM</name>
<sequence>MKFLNKLERKFGRYAVPNLMLYIIILNAAGLLITIMYPQAQYYLCWSTSAILHGQIWRIVSFILVPYTTSPVNFLIFAFLYYSISQTLERVWGSFRMDMYIITGLLGTIVAAFLVYFVFGVEMGMQVSISYLSNSLFLALAATFPDVQFLLFFIIPVKAKWMALLSVVMYLYDLMQVVNGLGWMPYGFAMLIMIVFSLINFILYFLGTRDLQRINPREVHRRRDFQKKMGEREQSGRPLHKCTVCGRTDKDFPDLEFRYCSKCDGAYEYCSEHLYTHKHIVAHSYDKQ</sequence>
<evidence type="ECO:0000256" key="5">
    <source>
        <dbReference type="SAM" id="Phobius"/>
    </source>
</evidence>
<keyword evidence="3 5" id="KW-1133">Transmembrane helix</keyword>
<keyword evidence="2 5" id="KW-0812">Transmembrane</keyword>
<evidence type="ECO:0000256" key="2">
    <source>
        <dbReference type="ARBA" id="ARBA00022692"/>
    </source>
</evidence>
<keyword evidence="7" id="KW-1185">Reference proteome</keyword>
<organism evidence="6 7">
    <name type="scientific">Anthropogastromicrobium aceti</name>
    <dbReference type="NCBI Taxonomy" id="2981768"/>
    <lineage>
        <taxon>Bacteria</taxon>
        <taxon>Bacillati</taxon>
        <taxon>Bacillota</taxon>
        <taxon>Clostridia</taxon>
        <taxon>Lachnospirales</taxon>
        <taxon>Lachnospiraceae</taxon>
        <taxon>Anthropogastromicrobium</taxon>
    </lineage>
</organism>
<accession>A0AAE3JCW9</accession>
<feature type="transmembrane region" description="Helical" evidence="5">
    <location>
        <begin position="184"/>
        <end position="207"/>
    </location>
</feature>
<evidence type="ECO:0000256" key="1">
    <source>
        <dbReference type="ARBA" id="ARBA00004141"/>
    </source>
</evidence>
<evidence type="ECO:0000313" key="6">
    <source>
        <dbReference type="EMBL" id="MCC2223045.1"/>
    </source>
</evidence>
<dbReference type="SUPFAM" id="SSF144091">
    <property type="entry name" value="Rhomboid-like"/>
    <property type="match status" value="1"/>
</dbReference>
<comment type="caution">
    <text evidence="6">The sequence shown here is derived from an EMBL/GenBank/DDBJ whole genome shotgun (WGS) entry which is preliminary data.</text>
</comment>
<proteinExistence type="predicted"/>
<gene>
    <name evidence="6" type="ORF">LKD48_15695</name>
</gene>
<evidence type="ECO:0000256" key="4">
    <source>
        <dbReference type="ARBA" id="ARBA00023136"/>
    </source>
</evidence>
<feature type="transmembrane region" description="Helical" evidence="5">
    <location>
        <begin position="100"/>
        <end position="119"/>
    </location>
</feature>
<feature type="transmembrane region" description="Helical" evidence="5">
    <location>
        <begin position="20"/>
        <end position="39"/>
    </location>
</feature>
<dbReference type="RefSeq" id="WP_308732560.1">
    <property type="nucleotide sequence ID" value="NZ_JAJEQN010000066.1"/>
</dbReference>
<feature type="transmembrane region" description="Helical" evidence="5">
    <location>
        <begin position="59"/>
        <end position="80"/>
    </location>
</feature>
<dbReference type="EMBL" id="JAJEQN010000066">
    <property type="protein sequence ID" value="MCC2223045.1"/>
    <property type="molecule type" value="Genomic_DNA"/>
</dbReference>
<dbReference type="Proteomes" id="UP001198200">
    <property type="component" value="Unassembled WGS sequence"/>
</dbReference>
<dbReference type="InterPro" id="IPR035952">
    <property type="entry name" value="Rhomboid-like_sf"/>
</dbReference>
<comment type="subcellular location">
    <subcellularLocation>
        <location evidence="1">Membrane</location>
        <topology evidence="1">Multi-pass membrane protein</topology>
    </subcellularLocation>
</comment>
<evidence type="ECO:0000256" key="3">
    <source>
        <dbReference type="ARBA" id="ARBA00022989"/>
    </source>
</evidence>